<dbReference type="Proteomes" id="UP001595818">
    <property type="component" value="Unassembled WGS sequence"/>
</dbReference>
<organism evidence="1 2">
    <name type="scientific">Negadavirga shengliensis</name>
    <dbReference type="NCBI Taxonomy" id="1389218"/>
    <lineage>
        <taxon>Bacteria</taxon>
        <taxon>Pseudomonadati</taxon>
        <taxon>Bacteroidota</taxon>
        <taxon>Cytophagia</taxon>
        <taxon>Cytophagales</taxon>
        <taxon>Cyclobacteriaceae</taxon>
        <taxon>Negadavirga</taxon>
    </lineage>
</organism>
<accession>A0ABV9T4E1</accession>
<evidence type="ECO:0000313" key="2">
    <source>
        <dbReference type="Proteomes" id="UP001595818"/>
    </source>
</evidence>
<comment type="caution">
    <text evidence="1">The sequence shown here is derived from an EMBL/GenBank/DDBJ whole genome shotgun (WGS) entry which is preliminary data.</text>
</comment>
<dbReference type="PROSITE" id="PS51257">
    <property type="entry name" value="PROKAR_LIPOPROTEIN"/>
    <property type="match status" value="1"/>
</dbReference>
<name>A0ABV9T4E1_9BACT</name>
<reference evidence="2" key="1">
    <citation type="journal article" date="2019" name="Int. J. Syst. Evol. Microbiol.">
        <title>The Global Catalogue of Microorganisms (GCM) 10K type strain sequencing project: providing services to taxonomists for standard genome sequencing and annotation.</title>
        <authorList>
            <consortium name="The Broad Institute Genomics Platform"/>
            <consortium name="The Broad Institute Genome Sequencing Center for Infectious Disease"/>
            <person name="Wu L."/>
            <person name="Ma J."/>
        </authorList>
    </citation>
    <scope>NUCLEOTIDE SEQUENCE [LARGE SCALE GENOMIC DNA]</scope>
    <source>
        <strain evidence="2">CGMCC 4.7466</strain>
    </source>
</reference>
<dbReference type="EMBL" id="JBHSJJ010000010">
    <property type="protein sequence ID" value="MFC4873387.1"/>
    <property type="molecule type" value="Genomic_DNA"/>
</dbReference>
<proteinExistence type="predicted"/>
<gene>
    <name evidence="1" type="ORF">ACFPFU_16920</name>
</gene>
<dbReference type="RefSeq" id="WP_377066189.1">
    <property type="nucleotide sequence ID" value="NZ_JBHSJJ010000010.1"/>
</dbReference>
<keyword evidence="2" id="KW-1185">Reference proteome</keyword>
<dbReference type="Pfam" id="PF16125">
    <property type="entry name" value="DUF4837"/>
    <property type="match status" value="1"/>
</dbReference>
<sequence>MNLKISNIILFIFILLGCLTGCEEGSGGESTGNKPRARGSLGEILLVIDSAKYAGPVGNALREVFQEDIKGIIREESLFYIRRVDPRSLTRILKMAHNMVYVTTFDDKYPGSRVINNQFTPESKEMAKEDPSLFMLRNKDEFAVGQEVLYLFGNNEQELIRNLRENKSKIQNLFITKEREKLGTALFSRKNSAATVLAREKMGIKLNLPASYQFVLEEENFLWYRQPTPRSDKADISLFFYQTDYISEEQAFPENIIKMRNDVTKRHIFGDPANRESYLVIETIEPPVFSNTQIDGKYAIEMRGAWKTNNLSMGGSFVSYTVVDDERGKLLYMEGFVYYPNEAHRAALREIETILMATELSVQTNP</sequence>
<evidence type="ECO:0000313" key="1">
    <source>
        <dbReference type="EMBL" id="MFC4873387.1"/>
    </source>
</evidence>
<dbReference type="InterPro" id="IPR032286">
    <property type="entry name" value="DUF4837"/>
</dbReference>
<protein>
    <submittedName>
        <fullName evidence="1">DUF4837 family protein</fullName>
    </submittedName>
</protein>